<comment type="subcellular location">
    <subcellularLocation>
        <location evidence="1">Cell membrane</location>
        <topology evidence="1">Multi-pass membrane protein</topology>
    </subcellularLocation>
</comment>
<dbReference type="Proteomes" id="UP000018877">
    <property type="component" value="Unassembled WGS sequence"/>
</dbReference>
<keyword evidence="4 6" id="KW-1133">Transmembrane helix</keyword>
<dbReference type="InterPro" id="IPR005598">
    <property type="entry name" value="ATP_synth_I"/>
</dbReference>
<dbReference type="InterPro" id="IPR039072">
    <property type="entry name" value="ATP_synth_I_Bacilli"/>
</dbReference>
<keyword evidence="3 6" id="KW-0812">Transmembrane</keyword>
<dbReference type="PANTHER" id="PTHR40035">
    <property type="entry name" value="ATP SYNTHASE PROTEIN I"/>
    <property type="match status" value="1"/>
</dbReference>
<evidence type="ECO:0000256" key="4">
    <source>
        <dbReference type="ARBA" id="ARBA00022989"/>
    </source>
</evidence>
<feature type="transmembrane region" description="Helical" evidence="6">
    <location>
        <begin position="155"/>
        <end position="175"/>
    </location>
</feature>
<dbReference type="GO" id="GO:0005886">
    <property type="term" value="C:plasma membrane"/>
    <property type="evidence" value="ECO:0007669"/>
    <property type="project" value="UniProtKB-SubCell"/>
</dbReference>
<evidence type="ECO:0000313" key="7">
    <source>
        <dbReference type="EMBL" id="ETI69546.1"/>
    </source>
</evidence>
<feature type="transmembrane region" description="Helical" evidence="6">
    <location>
        <begin position="132"/>
        <end position="149"/>
    </location>
</feature>
<evidence type="ECO:0000256" key="1">
    <source>
        <dbReference type="ARBA" id="ARBA00004651"/>
    </source>
</evidence>
<name>A0AB94IR76_9BACI</name>
<feature type="transmembrane region" description="Helical" evidence="6">
    <location>
        <begin position="25"/>
        <end position="44"/>
    </location>
</feature>
<keyword evidence="8" id="KW-1185">Reference proteome</keyword>
<evidence type="ECO:0000256" key="2">
    <source>
        <dbReference type="ARBA" id="ARBA00022475"/>
    </source>
</evidence>
<dbReference type="EMBL" id="ALAN01000048">
    <property type="protein sequence ID" value="ETI69546.1"/>
    <property type="molecule type" value="Genomic_DNA"/>
</dbReference>
<keyword evidence="5 6" id="KW-0472">Membrane</keyword>
<accession>A0AB94IR76</accession>
<evidence type="ECO:0000313" key="8">
    <source>
        <dbReference type="Proteomes" id="UP000018877"/>
    </source>
</evidence>
<dbReference type="Pfam" id="PF03899">
    <property type="entry name" value="ATP-synt_I"/>
    <property type="match status" value="1"/>
</dbReference>
<sequence>MLFTLCLGAGNTIFQLSRIPQVRFISVEVIFLILGLFVGLTAGIDSESVNSFQEIKPTMPEYQLIFSRLRRWMFLLLSIYVLGWGFTSYQPVFLGLVFGTSLSLFNLWLMVRKMDKFGESIQQGKKVRSLGSFSRFATAALAVMVTMMYPDQLHLISVVIGLMTSYIVIMIDFFIHSIKNT</sequence>
<evidence type="ECO:0000256" key="6">
    <source>
        <dbReference type="SAM" id="Phobius"/>
    </source>
</evidence>
<reference evidence="7 8" key="1">
    <citation type="journal article" date="2014" name="Environ. Microbiol.">
        <title>The nitrate-ammonifying and nosZ-carrying bacterium Bacillus vireti is a potent source and sink for nitric and nitrous oxide under high nitrate conditions.</title>
        <authorList>
            <person name="Mania D."/>
            <person name="Heylen K."/>
            <person name="van Spanning R.J."/>
            <person name="Frostegard A."/>
        </authorList>
    </citation>
    <scope>NUCLEOTIDE SEQUENCE [LARGE SCALE GENOMIC DNA]</scope>
    <source>
        <strain evidence="7 8">LMG 21834</strain>
    </source>
</reference>
<organism evidence="7 8">
    <name type="scientific">Neobacillus vireti LMG 21834</name>
    <dbReference type="NCBI Taxonomy" id="1131730"/>
    <lineage>
        <taxon>Bacteria</taxon>
        <taxon>Bacillati</taxon>
        <taxon>Bacillota</taxon>
        <taxon>Bacilli</taxon>
        <taxon>Bacillales</taxon>
        <taxon>Bacillaceae</taxon>
        <taxon>Neobacillus</taxon>
    </lineage>
</organism>
<dbReference type="AlphaFoldDB" id="A0AB94IR76"/>
<keyword evidence="2" id="KW-1003">Cell membrane</keyword>
<protein>
    <submittedName>
        <fullName evidence="7">ATP synthase F0 subunit I</fullName>
    </submittedName>
</protein>
<gene>
    <name evidence="7" type="ORF">BAVI_06929</name>
</gene>
<comment type="caution">
    <text evidence="7">The sequence shown here is derived from an EMBL/GenBank/DDBJ whole genome shotgun (WGS) entry which is preliminary data.</text>
</comment>
<proteinExistence type="predicted"/>
<feature type="transmembrane region" description="Helical" evidence="6">
    <location>
        <begin position="92"/>
        <end position="111"/>
    </location>
</feature>
<evidence type="ECO:0000256" key="5">
    <source>
        <dbReference type="ARBA" id="ARBA00023136"/>
    </source>
</evidence>
<evidence type="ECO:0000256" key="3">
    <source>
        <dbReference type="ARBA" id="ARBA00022692"/>
    </source>
</evidence>
<dbReference type="PANTHER" id="PTHR40035:SF1">
    <property type="entry name" value="ATP SYNTHASE PROTEIN I"/>
    <property type="match status" value="1"/>
</dbReference>